<gene>
    <name evidence="6" type="primary">nuoD</name>
    <name evidence="9" type="ORF">SAMN04489716_7298</name>
</gene>
<proteinExistence type="inferred from homology"/>
<name>A0A1H2CXZ1_9ACTN</name>
<evidence type="ECO:0000259" key="8">
    <source>
        <dbReference type="Pfam" id="PF00346"/>
    </source>
</evidence>
<evidence type="ECO:0000256" key="7">
    <source>
        <dbReference type="RuleBase" id="RU003685"/>
    </source>
</evidence>
<reference evidence="9 10" key="1">
    <citation type="submission" date="2016-10" db="EMBL/GenBank/DDBJ databases">
        <authorList>
            <person name="de Groot N.N."/>
        </authorList>
    </citation>
    <scope>NUCLEOTIDE SEQUENCE [LARGE SCALE GENOMIC DNA]</scope>
    <source>
        <strain evidence="9 10">DSM 43941</strain>
    </source>
</reference>
<comment type="catalytic activity">
    <reaction evidence="6">
        <text>a quinone + NADH + 5 H(+)(in) = a quinol + NAD(+) + 4 H(+)(out)</text>
        <dbReference type="Rhea" id="RHEA:57888"/>
        <dbReference type="ChEBI" id="CHEBI:15378"/>
        <dbReference type="ChEBI" id="CHEBI:24646"/>
        <dbReference type="ChEBI" id="CHEBI:57540"/>
        <dbReference type="ChEBI" id="CHEBI:57945"/>
        <dbReference type="ChEBI" id="CHEBI:132124"/>
    </reaction>
</comment>
<feature type="domain" description="NADH-quinone oxidoreductase subunit D" evidence="8">
    <location>
        <begin position="307"/>
        <end position="381"/>
    </location>
</feature>
<dbReference type="PROSITE" id="PS00535">
    <property type="entry name" value="COMPLEX1_49K"/>
    <property type="match status" value="1"/>
</dbReference>
<comment type="subunit">
    <text evidence="6">NDH-1 is composed of 14 different subunits. Subunits NuoB, C, D, E, F, and G constitute the peripheral sector of the complex.</text>
</comment>
<dbReference type="PANTHER" id="PTHR11993:SF10">
    <property type="entry name" value="NADH DEHYDROGENASE [UBIQUINONE] IRON-SULFUR PROTEIN 2, MITOCHONDRIAL"/>
    <property type="match status" value="1"/>
</dbReference>
<protein>
    <recommendedName>
        <fullName evidence="6">NADH-quinone oxidoreductase subunit D</fullName>
        <ecNumber evidence="6">7.1.1.-</ecNumber>
    </recommendedName>
    <alternativeName>
        <fullName evidence="6">NADH dehydrogenase I subunit D</fullName>
    </alternativeName>
    <alternativeName>
        <fullName evidence="6">NDH-1 subunit D</fullName>
    </alternativeName>
</protein>
<dbReference type="AlphaFoldDB" id="A0A1H2CXZ1"/>
<keyword evidence="6" id="KW-1003">Cell membrane</keyword>
<dbReference type="EMBL" id="LT629758">
    <property type="protein sequence ID" value="SDT75430.1"/>
    <property type="molecule type" value="Genomic_DNA"/>
</dbReference>
<evidence type="ECO:0000256" key="3">
    <source>
        <dbReference type="ARBA" id="ARBA00022719"/>
    </source>
</evidence>
<evidence type="ECO:0000256" key="4">
    <source>
        <dbReference type="ARBA" id="ARBA00022967"/>
    </source>
</evidence>
<evidence type="ECO:0000256" key="2">
    <source>
        <dbReference type="ARBA" id="ARBA00022448"/>
    </source>
</evidence>
<keyword evidence="4 6" id="KW-1278">Translocase</keyword>
<evidence type="ECO:0000313" key="10">
    <source>
        <dbReference type="Proteomes" id="UP000198688"/>
    </source>
</evidence>
<comment type="function">
    <text evidence="6">NDH-1 shuttles electrons from NADH, via FMN and iron-sulfur (Fe-S) centers, to quinones in the respiratory chain. The immediate electron acceptor for the enzyme in this species is believed to be a menaquinone. Couples the redox reaction to proton translocation (for every two electrons transferred, four hydrogen ions are translocated across the cytoplasmic membrane), and thus conserves the redox energy in a proton gradient.</text>
</comment>
<dbReference type="InterPro" id="IPR029014">
    <property type="entry name" value="NiFe-Hase_large"/>
</dbReference>
<keyword evidence="3 6" id="KW-0874">Quinone</keyword>
<dbReference type="Pfam" id="PF00346">
    <property type="entry name" value="Complex1_49kDa"/>
    <property type="match status" value="2"/>
</dbReference>
<dbReference type="PANTHER" id="PTHR11993">
    <property type="entry name" value="NADH-UBIQUINONE OXIDOREDUCTASE 49 KDA SUBUNIT"/>
    <property type="match status" value="1"/>
</dbReference>
<dbReference type="GO" id="GO:0051287">
    <property type="term" value="F:NAD binding"/>
    <property type="evidence" value="ECO:0007669"/>
    <property type="project" value="InterPro"/>
</dbReference>
<dbReference type="GO" id="GO:0005886">
    <property type="term" value="C:plasma membrane"/>
    <property type="evidence" value="ECO:0007669"/>
    <property type="project" value="UniProtKB-SubCell"/>
</dbReference>
<feature type="domain" description="NADH-quinone oxidoreductase subunit D" evidence="8">
    <location>
        <begin position="135"/>
        <end position="306"/>
    </location>
</feature>
<evidence type="ECO:0000256" key="6">
    <source>
        <dbReference type="HAMAP-Rule" id="MF_01358"/>
    </source>
</evidence>
<organism evidence="9 10">
    <name type="scientific">Actinoplanes derwentensis</name>
    <dbReference type="NCBI Taxonomy" id="113562"/>
    <lineage>
        <taxon>Bacteria</taxon>
        <taxon>Bacillati</taxon>
        <taxon>Actinomycetota</taxon>
        <taxon>Actinomycetes</taxon>
        <taxon>Micromonosporales</taxon>
        <taxon>Micromonosporaceae</taxon>
        <taxon>Actinoplanes</taxon>
    </lineage>
</organism>
<dbReference type="SUPFAM" id="SSF56762">
    <property type="entry name" value="HydB/Nqo4-like"/>
    <property type="match status" value="1"/>
</dbReference>
<dbReference type="HAMAP" id="MF_01358">
    <property type="entry name" value="NDH1_NuoD"/>
    <property type="match status" value="1"/>
</dbReference>
<dbReference type="STRING" id="113562.SAMN04489716_7298"/>
<dbReference type="InterPro" id="IPR014029">
    <property type="entry name" value="NADH_UbQ_OxRdtase_49kDa_CS"/>
</dbReference>
<dbReference type="Gene3D" id="1.10.645.10">
    <property type="entry name" value="Cytochrome-c3 Hydrogenase, chain B"/>
    <property type="match status" value="1"/>
</dbReference>
<keyword evidence="2 6" id="KW-0813">Transport</keyword>
<dbReference type="GO" id="GO:0050136">
    <property type="term" value="F:NADH dehydrogenase (quinone) (non-electrogenic) activity"/>
    <property type="evidence" value="ECO:0007669"/>
    <property type="project" value="UniProtKB-UniRule"/>
</dbReference>
<dbReference type="InterPro" id="IPR001135">
    <property type="entry name" value="NADH_Q_OxRdtase_suD"/>
</dbReference>
<evidence type="ECO:0000256" key="5">
    <source>
        <dbReference type="ARBA" id="ARBA00023027"/>
    </source>
</evidence>
<dbReference type="GO" id="GO:0048038">
    <property type="term" value="F:quinone binding"/>
    <property type="evidence" value="ECO:0007669"/>
    <property type="project" value="UniProtKB-KW"/>
</dbReference>
<sequence length="381" mass="42349">MTDALREMTVGTGAGLETADMVLNIGPQHPSTHGVLRLKLKLDGERVVECEPIVGYMHRGAEKLFEVRDYRQIIMLANRHDWLSAFSNELGVVLAVERLMGIEVPERATWLRMALAELNRVLNHLMFLGSYPLEIGAITPMFYAFRERETLQAVMEEVSGGRIHYMFNRVGGLKEEIPAGWTRRARQAVAAVRKRMPDIDAIIHRNDIFMARTVGVGVLSAEAAAGYGASGPVARASGLDFDVRRDEPYLFYDQLDLPVVTRTTGDCHARFSVLLEQVTVSLDLVDQCLDQVERIGGPVNVRLPKVVKAPEGHTYAWTENPLGVNGYYLVSRGEKTPWRLKMRTASYANVQALATLIPGCLVPDLIAILGSMFFVVGDIDK</sequence>
<comment type="subcellular location">
    <subcellularLocation>
        <location evidence="6">Cell membrane</location>
        <topology evidence="6">Peripheral membrane protein</topology>
        <orientation evidence="6">Cytoplasmic side</orientation>
    </subcellularLocation>
</comment>
<evidence type="ECO:0000256" key="1">
    <source>
        <dbReference type="ARBA" id="ARBA00005769"/>
    </source>
</evidence>
<dbReference type="Proteomes" id="UP000198688">
    <property type="component" value="Chromosome I"/>
</dbReference>
<dbReference type="InterPro" id="IPR022885">
    <property type="entry name" value="NDH1_su_D/H"/>
</dbReference>
<comment type="similarity">
    <text evidence="1 6 7">Belongs to the complex I 49 kDa subunit family.</text>
</comment>
<accession>A0A1H2CXZ1</accession>
<keyword evidence="10" id="KW-1185">Reference proteome</keyword>
<keyword evidence="5 6" id="KW-0520">NAD</keyword>
<dbReference type="EC" id="7.1.1.-" evidence="6"/>
<keyword evidence="6" id="KW-0472">Membrane</keyword>
<evidence type="ECO:0000313" key="9">
    <source>
        <dbReference type="EMBL" id="SDT75430.1"/>
    </source>
</evidence>